<accession>A0ACC0WAY6</accession>
<evidence type="ECO:0000313" key="1">
    <source>
        <dbReference type="EMBL" id="KAI9915290.1"/>
    </source>
</evidence>
<evidence type="ECO:0000313" key="2">
    <source>
        <dbReference type="Proteomes" id="UP001163321"/>
    </source>
</evidence>
<sequence length="73" mass="7954">METCITVKLSMGPKRERPNKQLPEASPVRVSSRKVVITGHHSVQAIFSQQPNVGSGRVDVKDEALCGHITTLC</sequence>
<dbReference type="Proteomes" id="UP001163321">
    <property type="component" value="Chromosome 3"/>
</dbReference>
<protein>
    <submittedName>
        <fullName evidence="1">Uncharacterized protein</fullName>
    </submittedName>
</protein>
<comment type="caution">
    <text evidence="1">The sequence shown here is derived from an EMBL/GenBank/DDBJ whole genome shotgun (WGS) entry which is preliminary data.</text>
</comment>
<gene>
    <name evidence="1" type="ORF">PsorP6_007692</name>
</gene>
<reference evidence="1 2" key="1">
    <citation type="journal article" date="2022" name="bioRxiv">
        <title>The genome of the oomycete Peronosclerospora sorghi, a cosmopolitan pathogen of maize and sorghum, is inflated with dispersed pseudogenes.</title>
        <authorList>
            <person name="Fletcher K."/>
            <person name="Martin F."/>
            <person name="Isakeit T."/>
            <person name="Cavanaugh K."/>
            <person name="Magill C."/>
            <person name="Michelmore R."/>
        </authorList>
    </citation>
    <scope>NUCLEOTIDE SEQUENCE [LARGE SCALE GENOMIC DNA]</scope>
    <source>
        <strain evidence="1">P6</strain>
    </source>
</reference>
<name>A0ACC0WAY6_9STRA</name>
<dbReference type="EMBL" id="CM047582">
    <property type="protein sequence ID" value="KAI9915290.1"/>
    <property type="molecule type" value="Genomic_DNA"/>
</dbReference>
<proteinExistence type="predicted"/>
<organism evidence="1 2">
    <name type="scientific">Peronosclerospora sorghi</name>
    <dbReference type="NCBI Taxonomy" id="230839"/>
    <lineage>
        <taxon>Eukaryota</taxon>
        <taxon>Sar</taxon>
        <taxon>Stramenopiles</taxon>
        <taxon>Oomycota</taxon>
        <taxon>Peronosporomycetes</taxon>
        <taxon>Peronosporales</taxon>
        <taxon>Peronosporaceae</taxon>
        <taxon>Peronosclerospora</taxon>
    </lineage>
</organism>
<keyword evidence="2" id="KW-1185">Reference proteome</keyword>